<keyword evidence="2" id="KW-1185">Reference proteome</keyword>
<evidence type="ECO:0000313" key="1">
    <source>
        <dbReference type="EMBL" id="ANE03434.1"/>
    </source>
</evidence>
<accession>A0A172QRX5</accession>
<sequence length="86" mass="8835">MRGLLVDVSPLSSGDVSEVLDSVVGVVVGDDEEAVEVTELVVLVVLSVASVDSPPEHAAKRGMSATNPSATRTCLYGVVATVRTPQ</sequence>
<reference evidence="1 2" key="1">
    <citation type="submission" date="2016-05" db="EMBL/GenBank/DDBJ databases">
        <title>Complete genome sequence of Corynebacterium crudilactis, a new Corynebacterium species isolated from raw cow's milk.</title>
        <authorList>
            <person name="Christian R."/>
            <person name="Zimmermann J."/>
            <person name="Lipski A."/>
            <person name="Kalinowski J."/>
        </authorList>
    </citation>
    <scope>NUCLEOTIDE SEQUENCE [LARGE SCALE GENOMIC DNA]</scope>
    <source>
        <strain evidence="1 2">JZ16</strain>
    </source>
</reference>
<evidence type="ECO:0000313" key="2">
    <source>
        <dbReference type="Proteomes" id="UP000076929"/>
    </source>
</evidence>
<dbReference type="Proteomes" id="UP000076929">
    <property type="component" value="Chromosome"/>
</dbReference>
<dbReference type="KEGG" id="ccjz:ccrud_03825"/>
<gene>
    <name evidence="1" type="ORF">ccrud_03825</name>
</gene>
<dbReference type="AlphaFoldDB" id="A0A172QRX5"/>
<proteinExistence type="predicted"/>
<organism evidence="1 2">
    <name type="scientific">Corynebacterium crudilactis</name>
    <dbReference type="NCBI Taxonomy" id="1652495"/>
    <lineage>
        <taxon>Bacteria</taxon>
        <taxon>Bacillati</taxon>
        <taxon>Actinomycetota</taxon>
        <taxon>Actinomycetes</taxon>
        <taxon>Mycobacteriales</taxon>
        <taxon>Corynebacteriaceae</taxon>
        <taxon>Corynebacterium</taxon>
    </lineage>
</organism>
<name>A0A172QRX5_9CORY</name>
<dbReference type="EMBL" id="CP015622">
    <property type="protein sequence ID" value="ANE03434.1"/>
    <property type="molecule type" value="Genomic_DNA"/>
</dbReference>
<protein>
    <submittedName>
        <fullName evidence="1">Uncharacterized protein</fullName>
    </submittedName>
</protein>